<dbReference type="CDD" id="cd07302">
    <property type="entry name" value="CHD"/>
    <property type="match status" value="1"/>
</dbReference>
<keyword evidence="1" id="KW-0547">Nucleotide-binding</keyword>
<dbReference type="InterPro" id="IPR011990">
    <property type="entry name" value="TPR-like_helical_dom_sf"/>
</dbReference>
<evidence type="ECO:0000313" key="5">
    <source>
        <dbReference type="Proteomes" id="UP000831120"/>
    </source>
</evidence>
<sequence>MRCECGHKNPPEARFCMACGQALGVILPEERRFVSVVFFDLVDSTRGFREGLASAYARLQEALEGAARAARCHGGFVHRFLGDGILVLFGAPRSKGLEPWRALEAALGMVQASPLPARAGVASGEVLWAPLGSGQAGEPTAVGSPVVLAERLSKLATPGEVLADATTLALAKGAQADFLGYREARGLGEVPVYRVRRVEIALDPEEEALLQEVRRALARPPARLNLVGPPGSGKSLLLEKFLVSPPFPTALLERMGPETPLRASLRQAVERTLGDPDALLAKAKLPAPLALAFRYSLGLEGRPPWPREDLEGAILEAWKRFLAGLGKPLLIVLKDHHTPDRTLERFLQEELPENVLLLVESRLPLFAPSLALKGSKAPPLLALQPALDALPPGERRALLAYGVLGEAPEALVKKLAGPFSKERLLREGLLAGESPLPEVREAALALVPEATAKAWHGEAARFHLEAQNLRQAAFHLARAGRGLEAAQILRSLAQAAWHQGHPEKALPLYQEALAIAPSSWQAFLTQEVQDAQASLGQGPEAEAGPRRQDPALRAFRQVQNPLDLLPLLPGLKPYPQEEAQARLLLAGALWRRFQPQRALEVLSPFHPALPPSLHLHRQSLRAGLLMDLGRYREAEALLAEGAEGDREAQVRFRVTRLRLLLETGRLPQALAEGEAHYGETPHPWLAAALLTAWTLRGRFREDLFQEALKHPDGRGLAALALAHHRWQKGLDPVPLLKEALREARRLANPYVHHLTLTSLALYLWPLAPKKAQALSQHLLYQTHRTGFAVHHEVARLLRAQLLLEGGEPVEHLLGFTPSVPFTQAWHAALSGEPPGRGLRGYGILGRWVQRLWAERGKVWTRRKR</sequence>
<dbReference type="Gene3D" id="1.25.40.10">
    <property type="entry name" value="Tetratricopeptide repeat domain"/>
    <property type="match status" value="1"/>
</dbReference>
<organism evidence="4 5">
    <name type="scientific">Thermus brockianus</name>
    <dbReference type="NCBI Taxonomy" id="56956"/>
    <lineage>
        <taxon>Bacteria</taxon>
        <taxon>Thermotogati</taxon>
        <taxon>Deinococcota</taxon>
        <taxon>Deinococci</taxon>
        <taxon>Thermales</taxon>
        <taxon>Thermaceae</taxon>
        <taxon>Thermus</taxon>
    </lineage>
</organism>
<dbReference type="SUPFAM" id="SSF55073">
    <property type="entry name" value="Nucleotide cyclase"/>
    <property type="match status" value="1"/>
</dbReference>
<dbReference type="SUPFAM" id="SSF52540">
    <property type="entry name" value="P-loop containing nucleoside triphosphate hydrolases"/>
    <property type="match status" value="1"/>
</dbReference>
<keyword evidence="5" id="KW-1185">Reference proteome</keyword>
<evidence type="ECO:0000313" key="4">
    <source>
        <dbReference type="EMBL" id="BDG16886.1"/>
    </source>
</evidence>
<keyword evidence="3" id="KW-0802">TPR repeat</keyword>
<dbReference type="Gene3D" id="3.30.70.1230">
    <property type="entry name" value="Nucleotide cyclase"/>
    <property type="match status" value="1"/>
</dbReference>
<evidence type="ECO:0000256" key="1">
    <source>
        <dbReference type="ARBA" id="ARBA00022741"/>
    </source>
</evidence>
<dbReference type="InterPro" id="IPR001054">
    <property type="entry name" value="A/G_cyclase"/>
</dbReference>
<dbReference type="SMART" id="SM00028">
    <property type="entry name" value="TPR"/>
    <property type="match status" value="1"/>
</dbReference>
<dbReference type="InterPro" id="IPR027417">
    <property type="entry name" value="P-loop_NTPase"/>
</dbReference>
<dbReference type="PROSITE" id="PS50005">
    <property type="entry name" value="TPR"/>
    <property type="match status" value="1"/>
</dbReference>
<dbReference type="EMBL" id="AP025593">
    <property type="protein sequence ID" value="BDG16886.1"/>
    <property type="molecule type" value="Genomic_DNA"/>
</dbReference>
<dbReference type="SUPFAM" id="SSF48452">
    <property type="entry name" value="TPR-like"/>
    <property type="match status" value="1"/>
</dbReference>
<reference evidence="4 5" key="1">
    <citation type="journal article" date="2022" name="Microbiol. Resour. Announc.">
        <title>Complete Genome Sequences of Thermus Strains Isolated from Senami Hot Spring in Japan.</title>
        <authorList>
            <person name="Miyazaki K."/>
        </authorList>
    </citation>
    <scope>NUCLEOTIDE SEQUENCE [LARGE SCALE GENOMIC DNA]</scope>
    <source>
        <strain evidence="4 5">SNM4-1</strain>
    </source>
</reference>
<accession>A0ABN6NHI5</accession>
<dbReference type="RefSeq" id="WP_244362166.1">
    <property type="nucleotide sequence ID" value="NZ_AP025593.1"/>
</dbReference>
<dbReference type="Proteomes" id="UP000831120">
    <property type="component" value="Chromosome"/>
</dbReference>
<proteinExistence type="predicted"/>
<dbReference type="PANTHER" id="PTHR16305:SF28">
    <property type="entry name" value="GUANYLATE CYCLASE DOMAIN-CONTAINING PROTEIN"/>
    <property type="match status" value="1"/>
</dbReference>
<evidence type="ECO:0000256" key="2">
    <source>
        <dbReference type="ARBA" id="ARBA00022840"/>
    </source>
</evidence>
<gene>
    <name evidence="4" type="ORF">TbrSNM41_16200</name>
</gene>
<dbReference type="PANTHER" id="PTHR16305">
    <property type="entry name" value="TESTICULAR SOLUBLE ADENYLYL CYCLASE"/>
    <property type="match status" value="1"/>
</dbReference>
<dbReference type="InterPro" id="IPR019734">
    <property type="entry name" value="TPR_rpt"/>
</dbReference>
<feature type="repeat" description="TPR" evidence="3">
    <location>
        <begin position="486"/>
        <end position="519"/>
    </location>
</feature>
<protein>
    <submittedName>
        <fullName evidence="4">Adenylate cyclase</fullName>
    </submittedName>
</protein>
<evidence type="ECO:0000256" key="3">
    <source>
        <dbReference type="PROSITE-ProRule" id="PRU00339"/>
    </source>
</evidence>
<keyword evidence="2" id="KW-0067">ATP-binding</keyword>
<name>A0ABN6NHI5_THEBO</name>
<dbReference type="InterPro" id="IPR029787">
    <property type="entry name" value="Nucleotide_cyclase"/>
</dbReference>